<name>A0A8B0SQZ9_9GAMM</name>
<keyword evidence="1" id="KW-0472">Membrane</keyword>
<dbReference type="Proteomes" id="UP000664466">
    <property type="component" value="Unassembled WGS sequence"/>
</dbReference>
<proteinExistence type="predicted"/>
<dbReference type="EMBL" id="JAFMPM010000006">
    <property type="protein sequence ID" value="MBO0612072.1"/>
    <property type="molecule type" value="Genomic_DNA"/>
</dbReference>
<reference evidence="3" key="2">
    <citation type="submission" date="2021-04" db="EMBL/GenBank/DDBJ databases">
        <title>Complete Genome and methylome analysis of Thiothrix fructosivorans ATCC 49748.</title>
        <authorList>
            <person name="Fomenkov A."/>
            <person name="Sun L."/>
            <person name="Vincze T."/>
            <person name="Grabovich M.Y."/>
            <person name="Roberts R.J."/>
        </authorList>
    </citation>
    <scope>NUCLEOTIDE SEQUENCE</scope>
    <source>
        <strain evidence="3">ATCC 49748</strain>
    </source>
</reference>
<reference evidence="2 4" key="1">
    <citation type="submission" date="2021-03" db="EMBL/GenBank/DDBJ databases">
        <title>Draft genome and methylome analysis of Thiotrix fructosivoruns ATCC 49748.</title>
        <authorList>
            <person name="Fomenkov A."/>
            <person name="Grabovich M.Y."/>
            <person name="Roberts R.J."/>
        </authorList>
    </citation>
    <scope>NUCLEOTIDE SEQUENCE [LARGE SCALE GENOMIC DNA]</scope>
    <source>
        <strain evidence="2 4">ATCC 49748</strain>
    </source>
</reference>
<dbReference type="AlphaFoldDB" id="A0A8B0SQZ9"/>
<evidence type="ECO:0000313" key="4">
    <source>
        <dbReference type="Proteomes" id="UP000664466"/>
    </source>
</evidence>
<keyword evidence="1" id="KW-1133">Transmembrane helix</keyword>
<evidence type="ECO:0000313" key="2">
    <source>
        <dbReference type="EMBL" id="MBO0612072.1"/>
    </source>
</evidence>
<keyword evidence="1" id="KW-0812">Transmembrane</keyword>
<gene>
    <name evidence="3" type="ORF">J1836_008930</name>
    <name evidence="2" type="ORF">J1836_03895</name>
</gene>
<organism evidence="3">
    <name type="scientific">Thiothrix fructosivorans</name>
    <dbReference type="NCBI Taxonomy" id="111770"/>
    <lineage>
        <taxon>Bacteria</taxon>
        <taxon>Pseudomonadati</taxon>
        <taxon>Pseudomonadota</taxon>
        <taxon>Gammaproteobacteria</taxon>
        <taxon>Thiotrichales</taxon>
        <taxon>Thiotrichaceae</taxon>
        <taxon>Thiothrix</taxon>
    </lineage>
</organism>
<evidence type="ECO:0000256" key="1">
    <source>
        <dbReference type="SAM" id="Phobius"/>
    </source>
</evidence>
<feature type="transmembrane region" description="Helical" evidence="1">
    <location>
        <begin position="21"/>
        <end position="45"/>
    </location>
</feature>
<evidence type="ECO:0000313" key="3">
    <source>
        <dbReference type="EMBL" id="QTX12428.1"/>
    </source>
</evidence>
<protein>
    <submittedName>
        <fullName evidence="3">Uncharacterized protein</fullName>
    </submittedName>
</protein>
<dbReference type="EMBL" id="CP072748">
    <property type="protein sequence ID" value="QTX12428.1"/>
    <property type="molecule type" value="Genomic_DNA"/>
</dbReference>
<keyword evidence="4" id="KW-1185">Reference proteome</keyword>
<accession>A0A8B0SQZ9</accession>
<dbReference type="RefSeq" id="WP_207249784.1">
    <property type="nucleotide sequence ID" value="NZ_JAFMPM010000006.1"/>
</dbReference>
<sequence>MARKQAPRRAKKPLRHTIEPVIKGFIAWVGTFVLVGGIGIVANGIRSL</sequence>